<name>A0ABS1FA93_9PROT</name>
<proteinExistence type="inferred from homology"/>
<feature type="transmembrane region" description="Helical" evidence="8">
    <location>
        <begin position="327"/>
        <end position="345"/>
    </location>
</feature>
<feature type="transmembrane region" description="Helical" evidence="8">
    <location>
        <begin position="165"/>
        <end position="189"/>
    </location>
</feature>
<dbReference type="PANTHER" id="PTHR30472:SF70">
    <property type="entry name" value="MOLYBDATE IMPORT SYSTEM PERMEASE PROTEIN MOLB"/>
    <property type="match status" value="1"/>
</dbReference>
<keyword evidence="10" id="KW-1185">Reference proteome</keyword>
<evidence type="ECO:0000256" key="7">
    <source>
        <dbReference type="ARBA" id="ARBA00023136"/>
    </source>
</evidence>
<comment type="caution">
    <text evidence="9">The sequence shown here is derived from an EMBL/GenBank/DDBJ whole genome shotgun (WGS) entry which is preliminary data.</text>
</comment>
<organism evidence="9 10">
    <name type="scientific">Azospirillum endophyticum</name>
    <dbReference type="NCBI Taxonomy" id="2800326"/>
    <lineage>
        <taxon>Bacteria</taxon>
        <taxon>Pseudomonadati</taxon>
        <taxon>Pseudomonadota</taxon>
        <taxon>Alphaproteobacteria</taxon>
        <taxon>Rhodospirillales</taxon>
        <taxon>Azospirillaceae</taxon>
        <taxon>Azospirillum</taxon>
    </lineage>
</organism>
<sequence>MTASSAPDTASAHSASLPGRPWLLAAMAAGLLAMMLVALCAGRLSIPPATALRIVAAQLLPGGLDADWSSLQERIVLLVRLPRVLMAAACGAGLALCGAALQGVFRNPLVSPHILGVSSGASLGGAVAILLGLSGAALVGLSFVAGCAALLLVGLLARIDGRSGVVTVVLTGVVVSALFSALVSMAQFVADPDSSLPAIVFWLMGSFAASGWRQTLLAVPVILAGMLAIWAMRFRINLLSLGEDDARMLGVRVERDRWLIFAAVALVEATVVAFSGVIGWVGLVVPHFARLLVGSDHRVLIPASALMGGAYLLLIDTIARTATTAEIPLGVLTAIVGAPIFALLLRRRQKQEMGE</sequence>
<protein>
    <submittedName>
        <fullName evidence="9">Iron ABC transporter permease</fullName>
    </submittedName>
</protein>
<dbReference type="Gene3D" id="1.10.3470.10">
    <property type="entry name" value="ABC transporter involved in vitamin B12 uptake, BtuC"/>
    <property type="match status" value="1"/>
</dbReference>
<evidence type="ECO:0000313" key="9">
    <source>
        <dbReference type="EMBL" id="MBK1840345.1"/>
    </source>
</evidence>
<keyword evidence="5 8" id="KW-0812">Transmembrane</keyword>
<feature type="transmembrane region" description="Helical" evidence="8">
    <location>
        <begin position="258"/>
        <end position="285"/>
    </location>
</feature>
<accession>A0ABS1FA93</accession>
<keyword evidence="4" id="KW-1003">Cell membrane</keyword>
<keyword evidence="7 8" id="KW-0472">Membrane</keyword>
<evidence type="ECO:0000313" key="10">
    <source>
        <dbReference type="Proteomes" id="UP000652760"/>
    </source>
</evidence>
<dbReference type="InterPro" id="IPR000522">
    <property type="entry name" value="ABC_transptr_permease_BtuC"/>
</dbReference>
<evidence type="ECO:0000256" key="3">
    <source>
        <dbReference type="ARBA" id="ARBA00022448"/>
    </source>
</evidence>
<feature type="transmembrane region" description="Helical" evidence="8">
    <location>
        <begin position="22"/>
        <end position="44"/>
    </location>
</feature>
<comment type="similarity">
    <text evidence="2">Belongs to the binding-protein-dependent transport system permease family. FecCD subfamily.</text>
</comment>
<keyword evidence="3" id="KW-0813">Transport</keyword>
<dbReference type="SUPFAM" id="SSF81345">
    <property type="entry name" value="ABC transporter involved in vitamin B12 uptake, BtuC"/>
    <property type="match status" value="1"/>
</dbReference>
<evidence type="ECO:0000256" key="8">
    <source>
        <dbReference type="SAM" id="Phobius"/>
    </source>
</evidence>
<dbReference type="PANTHER" id="PTHR30472">
    <property type="entry name" value="FERRIC ENTEROBACTIN TRANSPORT SYSTEM PERMEASE PROTEIN"/>
    <property type="match status" value="1"/>
</dbReference>
<feature type="transmembrane region" description="Helical" evidence="8">
    <location>
        <begin position="217"/>
        <end position="238"/>
    </location>
</feature>
<evidence type="ECO:0000256" key="1">
    <source>
        <dbReference type="ARBA" id="ARBA00004651"/>
    </source>
</evidence>
<keyword evidence="6 8" id="KW-1133">Transmembrane helix</keyword>
<dbReference type="Proteomes" id="UP000652760">
    <property type="component" value="Unassembled WGS sequence"/>
</dbReference>
<gene>
    <name evidence="9" type="ORF">JHL17_23355</name>
</gene>
<evidence type="ECO:0000256" key="5">
    <source>
        <dbReference type="ARBA" id="ARBA00022692"/>
    </source>
</evidence>
<evidence type="ECO:0000256" key="4">
    <source>
        <dbReference type="ARBA" id="ARBA00022475"/>
    </source>
</evidence>
<dbReference type="Pfam" id="PF01032">
    <property type="entry name" value="FecCD"/>
    <property type="match status" value="1"/>
</dbReference>
<feature type="transmembrane region" description="Helical" evidence="8">
    <location>
        <begin position="84"/>
        <end position="105"/>
    </location>
</feature>
<evidence type="ECO:0000256" key="2">
    <source>
        <dbReference type="ARBA" id="ARBA00007935"/>
    </source>
</evidence>
<comment type="subcellular location">
    <subcellularLocation>
        <location evidence="1">Cell membrane</location>
        <topology evidence="1">Multi-pass membrane protein</topology>
    </subcellularLocation>
</comment>
<reference evidence="10" key="1">
    <citation type="submission" date="2021-01" db="EMBL/GenBank/DDBJ databases">
        <title>Genome public.</title>
        <authorList>
            <person name="Liu C."/>
            <person name="Sun Q."/>
        </authorList>
    </citation>
    <scope>NUCLEOTIDE SEQUENCE [LARGE SCALE GENOMIC DNA]</scope>
    <source>
        <strain evidence="10">YIM B02556</strain>
    </source>
</reference>
<feature type="transmembrane region" description="Helical" evidence="8">
    <location>
        <begin position="125"/>
        <end position="153"/>
    </location>
</feature>
<dbReference type="InterPro" id="IPR037294">
    <property type="entry name" value="ABC_BtuC-like"/>
</dbReference>
<dbReference type="RefSeq" id="WP_200196869.1">
    <property type="nucleotide sequence ID" value="NZ_JAENHM010000061.1"/>
</dbReference>
<dbReference type="EMBL" id="JAENHM010000061">
    <property type="protein sequence ID" value="MBK1840345.1"/>
    <property type="molecule type" value="Genomic_DNA"/>
</dbReference>
<dbReference type="CDD" id="cd06550">
    <property type="entry name" value="TM_ABC_iron-siderophores_like"/>
    <property type="match status" value="1"/>
</dbReference>
<evidence type="ECO:0000256" key="6">
    <source>
        <dbReference type="ARBA" id="ARBA00022989"/>
    </source>
</evidence>